<dbReference type="Pfam" id="PF14648">
    <property type="entry name" value="FAM91_C"/>
    <property type="match status" value="1"/>
</dbReference>
<evidence type="ECO:0000256" key="1">
    <source>
        <dbReference type="ARBA" id="ARBA00010319"/>
    </source>
</evidence>
<reference evidence="3" key="1">
    <citation type="submission" date="2023-07" db="EMBL/GenBank/DDBJ databases">
        <title>Chromosome-level genome assembly of Artemia franciscana.</title>
        <authorList>
            <person name="Jo E."/>
        </authorList>
    </citation>
    <scope>NUCLEOTIDE SEQUENCE</scope>
    <source>
        <tissue evidence="3">Whole body</tissue>
    </source>
</reference>
<name>A0AA88LBJ3_ARTSF</name>
<sequence length="121" mass="13803">MEKQVALPLVELEDENQLKAVKKLNQVVDLTFICGYLTLINSPVEKTPEIHDGQQITASGDNIRIHSIESCNQIQETEKHGTHKQEWEIFSLDFGIPLFDQELNSQIFRGLNQNALLSEEK</sequence>
<dbReference type="Proteomes" id="UP001187531">
    <property type="component" value="Unassembled WGS sequence"/>
</dbReference>
<dbReference type="AlphaFoldDB" id="A0AA88LBJ3"/>
<keyword evidence="4" id="KW-1185">Reference proteome</keyword>
<gene>
    <name evidence="3" type="ORF">QYM36_001005</name>
</gene>
<dbReference type="InterPro" id="IPR039199">
    <property type="entry name" value="FAM91"/>
</dbReference>
<comment type="similarity">
    <text evidence="1">Belongs to the FAM91 family.</text>
</comment>
<organism evidence="3 4">
    <name type="scientific">Artemia franciscana</name>
    <name type="common">Brine shrimp</name>
    <name type="synonym">Artemia sanfranciscana</name>
    <dbReference type="NCBI Taxonomy" id="6661"/>
    <lineage>
        <taxon>Eukaryota</taxon>
        <taxon>Metazoa</taxon>
        <taxon>Ecdysozoa</taxon>
        <taxon>Arthropoda</taxon>
        <taxon>Crustacea</taxon>
        <taxon>Branchiopoda</taxon>
        <taxon>Anostraca</taxon>
        <taxon>Artemiidae</taxon>
        <taxon>Artemia</taxon>
    </lineage>
</organism>
<dbReference type="PANTHER" id="PTHR28441">
    <property type="entry name" value="PROTEIN FAM91A1"/>
    <property type="match status" value="1"/>
</dbReference>
<evidence type="ECO:0000313" key="3">
    <source>
        <dbReference type="EMBL" id="KAK2724347.1"/>
    </source>
</evidence>
<accession>A0AA88LBJ3</accession>
<comment type="caution">
    <text evidence="3">The sequence shown here is derived from an EMBL/GenBank/DDBJ whole genome shotgun (WGS) entry which is preliminary data.</text>
</comment>
<evidence type="ECO:0000313" key="4">
    <source>
        <dbReference type="Proteomes" id="UP001187531"/>
    </source>
</evidence>
<proteinExistence type="inferred from homology"/>
<dbReference type="EMBL" id="JAVRJZ010000003">
    <property type="protein sequence ID" value="KAK2724347.1"/>
    <property type="molecule type" value="Genomic_DNA"/>
</dbReference>
<dbReference type="InterPro" id="IPR028097">
    <property type="entry name" value="FAM91_C_dom"/>
</dbReference>
<protein>
    <recommendedName>
        <fullName evidence="2">FAM91 C-terminal domain-containing protein</fullName>
    </recommendedName>
</protein>
<evidence type="ECO:0000259" key="2">
    <source>
        <dbReference type="Pfam" id="PF14648"/>
    </source>
</evidence>
<feature type="domain" description="FAM91 C-terminal" evidence="2">
    <location>
        <begin position="17"/>
        <end position="121"/>
    </location>
</feature>
<dbReference type="PANTHER" id="PTHR28441:SF2">
    <property type="entry name" value="PROTEIN FAM91A1"/>
    <property type="match status" value="1"/>
</dbReference>